<accession>A0ABS5S7R2</accession>
<comment type="caution">
    <text evidence="2">The sequence shown here is derived from an EMBL/GenBank/DDBJ whole genome shotgun (WGS) entry which is preliminary data.</text>
</comment>
<dbReference type="InterPro" id="IPR044023">
    <property type="entry name" value="Ig_7"/>
</dbReference>
<dbReference type="RefSeq" id="WP_407650212.1">
    <property type="nucleotide sequence ID" value="NZ_JAHCTB010000020.1"/>
</dbReference>
<evidence type="ECO:0000313" key="3">
    <source>
        <dbReference type="Proteomes" id="UP001297092"/>
    </source>
</evidence>
<feature type="domain" description="Ig-like" evidence="1">
    <location>
        <begin position="228"/>
        <end position="286"/>
    </location>
</feature>
<dbReference type="EMBL" id="JAHCTB010000020">
    <property type="protein sequence ID" value="MBT0609246.1"/>
    <property type="molecule type" value="Genomic_DNA"/>
</dbReference>
<name>A0ABS5S7R2_9FLAO</name>
<feature type="non-terminal residue" evidence="2">
    <location>
        <position position="726"/>
    </location>
</feature>
<gene>
    <name evidence="2" type="ORF">KIV10_13770</name>
</gene>
<evidence type="ECO:0000259" key="1">
    <source>
        <dbReference type="Pfam" id="PF19081"/>
    </source>
</evidence>
<dbReference type="Pfam" id="PF19081">
    <property type="entry name" value="Ig_7"/>
    <property type="match status" value="2"/>
</dbReference>
<feature type="domain" description="Ig-like" evidence="1">
    <location>
        <begin position="669"/>
        <end position="726"/>
    </location>
</feature>
<protein>
    <recommendedName>
        <fullName evidence="1">Ig-like domain-containing protein</fullName>
    </recommendedName>
</protein>
<reference evidence="2 3" key="1">
    <citation type="submission" date="2021-05" db="EMBL/GenBank/DDBJ databases">
        <title>Aequorivita echinoideorum JCM 30378 genome.</title>
        <authorList>
            <person name="Zhang H."/>
            <person name="Li C."/>
        </authorList>
    </citation>
    <scope>NUCLEOTIDE SEQUENCE [LARGE SCALE GENOMIC DNA]</scope>
    <source>
        <strain evidence="2 3">JCM30378</strain>
    </source>
</reference>
<proteinExistence type="predicted"/>
<organism evidence="2 3">
    <name type="scientific">Aequorivita echinoideorum</name>
    <dbReference type="NCBI Taxonomy" id="1549647"/>
    <lineage>
        <taxon>Bacteria</taxon>
        <taxon>Pseudomonadati</taxon>
        <taxon>Bacteroidota</taxon>
        <taxon>Flavobacteriia</taxon>
        <taxon>Flavobacteriales</taxon>
        <taxon>Flavobacteriaceae</taxon>
        <taxon>Aequorivita</taxon>
    </lineage>
</organism>
<keyword evidence="3" id="KW-1185">Reference proteome</keyword>
<sequence>ATVSQDGDIIVPPALPYIDANNNTSNYGNTFTAAPGSGCGSTENYLNGNDVVYMYTPTMDDVIDIELKDLNGFYAGMFVYESCGDIGTNCVAGTVAGPSDDDLIIEEFDVVAGQTYYIVVSSWLNPSIGYTLEINGFSCSTFPAPVGDANQDFAAPATLADLDVEGTMGGSTLTWYSDAAGTNVIPDTTPLVDQTTYYVSQTFGTCESPLLAITVSEIDCSDLLITATTGGTVACKGTVTLTATSSGTGSEIYWYENQTGGNPVAIGPTFTTPELTATTQYWASEVFIEGTGTAGSVGAIDNNIGAGGGSSIAIGTQRMFFDVTIQTELLSVDIYPTDPIGSSGSVTIRDNTQTVLYDIPYTTTVTGGSTPQTISLNASLSPGTNYEIGQGTSIALYRNTAGAVFPYTSSAITITGTSFNAGYYYWYYNWQFGGGAVLCESPRVPATATVSQSGDKTVGALDYSDTDNTANYGNNFSGAPGCGAGASFLDGNDVVYRYAPTADDIVNIELTGVTNANSGVFVYESCGDVGGNCLGGATSADGYLIPDFYATAGEEYFIVIASQSGSTGYTLNIYGYDCATDLGAPIGDANQFFVGSKTLADLDVEEYVHSTGLNWYSDAAGTVSIPETTPLVNGTTYYVSQTVLGCESPLLAITANEFACTDLEILSTTGDVVCQSGSMTLTAQPGGIGNEVYWYDAQTGGNLVAVGPTLETPVLTATTSYWAEEV</sequence>
<dbReference type="Proteomes" id="UP001297092">
    <property type="component" value="Unassembled WGS sequence"/>
</dbReference>
<feature type="non-terminal residue" evidence="2">
    <location>
        <position position="1"/>
    </location>
</feature>
<evidence type="ECO:0000313" key="2">
    <source>
        <dbReference type="EMBL" id="MBT0609246.1"/>
    </source>
</evidence>